<evidence type="ECO:0000256" key="2">
    <source>
        <dbReference type="ARBA" id="ARBA00007353"/>
    </source>
</evidence>
<comment type="catalytic activity">
    <reaction evidence="6">
        <text>adenosine + H2O + H(+) = inosine + NH4(+)</text>
        <dbReference type="Rhea" id="RHEA:24408"/>
        <dbReference type="ChEBI" id="CHEBI:15377"/>
        <dbReference type="ChEBI" id="CHEBI:15378"/>
        <dbReference type="ChEBI" id="CHEBI:16335"/>
        <dbReference type="ChEBI" id="CHEBI:17596"/>
        <dbReference type="ChEBI" id="CHEBI:28938"/>
        <dbReference type="EC" id="3.5.4.4"/>
    </reaction>
    <physiologicalReaction direction="left-to-right" evidence="6">
        <dbReference type="Rhea" id="RHEA:24409"/>
    </physiologicalReaction>
</comment>
<accession>A0A0X8HAR6</accession>
<comment type="catalytic activity">
    <reaction evidence="8">
        <text>S-methyl-5'-thioadenosine + phosphate = 5-(methylsulfanyl)-alpha-D-ribose 1-phosphate + adenine</text>
        <dbReference type="Rhea" id="RHEA:11852"/>
        <dbReference type="ChEBI" id="CHEBI:16708"/>
        <dbReference type="ChEBI" id="CHEBI:17509"/>
        <dbReference type="ChEBI" id="CHEBI:43474"/>
        <dbReference type="ChEBI" id="CHEBI:58533"/>
        <dbReference type="EC" id="2.4.2.28"/>
    </reaction>
    <physiologicalReaction direction="left-to-right" evidence="8">
        <dbReference type="Rhea" id="RHEA:11853"/>
    </physiologicalReaction>
</comment>
<evidence type="ECO:0000256" key="8">
    <source>
        <dbReference type="ARBA" id="ARBA00049893"/>
    </source>
</evidence>
<dbReference type="GO" id="GO:0017061">
    <property type="term" value="F:S-methyl-5-thioadenosine phosphorylase activity"/>
    <property type="evidence" value="ECO:0007669"/>
    <property type="project" value="UniProtKB-EC"/>
</dbReference>
<dbReference type="OrthoDB" id="4279at2"/>
<protein>
    <submittedName>
        <fullName evidence="9">Uncharacterized protein</fullName>
    </submittedName>
</protein>
<keyword evidence="4" id="KW-0479">Metal-binding</keyword>
<dbReference type="PATRIC" id="fig|507626.3.peg.87"/>
<name>A0A0X8HAR6_9GAMM</name>
<dbReference type="InterPro" id="IPR003730">
    <property type="entry name" value="Cu_polyphenol_OxRdtase"/>
</dbReference>
<dbReference type="Gene3D" id="3.60.140.10">
    <property type="entry name" value="CNF1/YfiH-like putative cysteine hydrolases"/>
    <property type="match status" value="1"/>
</dbReference>
<proteinExistence type="inferred from homology"/>
<dbReference type="SUPFAM" id="SSF64438">
    <property type="entry name" value="CNF1/YfiH-like putative cysteine hydrolases"/>
    <property type="match status" value="1"/>
</dbReference>
<evidence type="ECO:0000313" key="9">
    <source>
        <dbReference type="EMBL" id="AMC99191.1"/>
    </source>
</evidence>
<evidence type="ECO:0000256" key="7">
    <source>
        <dbReference type="ARBA" id="ARBA00048968"/>
    </source>
</evidence>
<evidence type="ECO:0000256" key="4">
    <source>
        <dbReference type="ARBA" id="ARBA00022723"/>
    </source>
</evidence>
<dbReference type="RefSeq" id="WP_144439584.1">
    <property type="nucleotide sequence ID" value="NZ_CP014226.1"/>
</dbReference>
<dbReference type="STRING" id="507626.LOKO_00087"/>
<gene>
    <name evidence="9" type="ORF">LOKO_00087</name>
</gene>
<dbReference type="GO" id="GO:0046872">
    <property type="term" value="F:metal ion binding"/>
    <property type="evidence" value="ECO:0007669"/>
    <property type="project" value="UniProtKB-KW"/>
</dbReference>
<comment type="catalytic activity">
    <reaction evidence="7">
        <text>adenosine + phosphate = alpha-D-ribose 1-phosphate + adenine</text>
        <dbReference type="Rhea" id="RHEA:27642"/>
        <dbReference type="ChEBI" id="CHEBI:16335"/>
        <dbReference type="ChEBI" id="CHEBI:16708"/>
        <dbReference type="ChEBI" id="CHEBI:43474"/>
        <dbReference type="ChEBI" id="CHEBI:57720"/>
        <dbReference type="EC" id="2.4.2.1"/>
    </reaction>
    <physiologicalReaction direction="left-to-right" evidence="7">
        <dbReference type="Rhea" id="RHEA:27643"/>
    </physiologicalReaction>
</comment>
<dbReference type="KEGG" id="hco:LOKO_00087"/>
<keyword evidence="5" id="KW-0862">Zinc</keyword>
<comment type="catalytic activity">
    <reaction evidence="1">
        <text>inosine + phosphate = alpha-D-ribose 1-phosphate + hypoxanthine</text>
        <dbReference type="Rhea" id="RHEA:27646"/>
        <dbReference type="ChEBI" id="CHEBI:17368"/>
        <dbReference type="ChEBI" id="CHEBI:17596"/>
        <dbReference type="ChEBI" id="CHEBI:43474"/>
        <dbReference type="ChEBI" id="CHEBI:57720"/>
        <dbReference type="EC" id="2.4.2.1"/>
    </reaction>
    <physiologicalReaction direction="left-to-right" evidence="1">
        <dbReference type="Rhea" id="RHEA:27647"/>
    </physiologicalReaction>
</comment>
<dbReference type="AlphaFoldDB" id="A0A0X8HAR6"/>
<comment type="similarity">
    <text evidence="2">Belongs to the purine nucleoside phosphorylase YfiH/LACC1 family.</text>
</comment>
<evidence type="ECO:0000313" key="10">
    <source>
        <dbReference type="Proteomes" id="UP000063387"/>
    </source>
</evidence>
<reference evidence="9 10" key="2">
    <citation type="submission" date="2016-02" db="EMBL/GenBank/DDBJ databases">
        <authorList>
            <person name="Wen L."/>
            <person name="He K."/>
            <person name="Yang H."/>
        </authorList>
    </citation>
    <scope>NUCLEOTIDE SEQUENCE [LARGE SCALE GENOMIC DNA]</scope>
    <source>
        <strain evidence="9 10">AGD 8-3</strain>
    </source>
</reference>
<evidence type="ECO:0000256" key="3">
    <source>
        <dbReference type="ARBA" id="ARBA00022679"/>
    </source>
</evidence>
<sequence>MSDAPHLQPTLIEPDWPAPLSVGAFVTTRESGPSQGDFASFNLSDRVGDNPNHVALCRRLLTECRCLRNHSRVRSQSGRLRQFQSERPGG</sequence>
<keyword evidence="3" id="KW-0808">Transferase</keyword>
<evidence type="ECO:0000256" key="6">
    <source>
        <dbReference type="ARBA" id="ARBA00047989"/>
    </source>
</evidence>
<dbReference type="EMBL" id="CP014226">
    <property type="protein sequence ID" value="AMC99191.1"/>
    <property type="molecule type" value="Genomic_DNA"/>
</dbReference>
<organism evidence="9 10">
    <name type="scientific">Halomonas chromatireducens</name>
    <dbReference type="NCBI Taxonomy" id="507626"/>
    <lineage>
        <taxon>Bacteria</taxon>
        <taxon>Pseudomonadati</taxon>
        <taxon>Pseudomonadota</taxon>
        <taxon>Gammaproteobacteria</taxon>
        <taxon>Oceanospirillales</taxon>
        <taxon>Halomonadaceae</taxon>
        <taxon>Halomonas</taxon>
    </lineage>
</organism>
<dbReference type="Proteomes" id="UP000063387">
    <property type="component" value="Chromosome"/>
</dbReference>
<dbReference type="InterPro" id="IPR038371">
    <property type="entry name" value="Cu_polyphenol_OxRdtase_sf"/>
</dbReference>
<reference evidence="9 10" key="1">
    <citation type="journal article" date="2016" name="Genome Announc.">
        <title>Draft Genome Sequence of 'Halomonas chromatireducens' Strain AGD 8-3, a Haloalkaliphilic Chromate- and Selenite-Reducing Gammaproteobacterium.</title>
        <authorList>
            <person name="Sharko F.S."/>
            <person name="Shapovalova A.A."/>
            <person name="Tsygankova S.V."/>
            <person name="Komova A.V."/>
            <person name="Boulygina E.S."/>
            <person name="Teslyuk A.B."/>
            <person name="Gotovtsev P.M."/>
            <person name="Namsaraev Z.B."/>
            <person name="Khijniak T.V."/>
            <person name="Nedoluzhko A.V."/>
            <person name="Vasilov R.G."/>
        </authorList>
    </citation>
    <scope>NUCLEOTIDE SEQUENCE [LARGE SCALE GENOMIC DNA]</scope>
    <source>
        <strain evidence="9 10">AGD 8-3</strain>
    </source>
</reference>
<dbReference type="Pfam" id="PF02578">
    <property type="entry name" value="Cu-oxidase_4"/>
    <property type="match status" value="1"/>
</dbReference>
<dbReference type="InterPro" id="IPR011324">
    <property type="entry name" value="Cytotoxic_necrot_fac-like_cat"/>
</dbReference>
<evidence type="ECO:0000256" key="5">
    <source>
        <dbReference type="ARBA" id="ARBA00022833"/>
    </source>
</evidence>
<keyword evidence="10" id="KW-1185">Reference proteome</keyword>
<evidence type="ECO:0000256" key="1">
    <source>
        <dbReference type="ARBA" id="ARBA00000553"/>
    </source>
</evidence>